<dbReference type="EMBL" id="JYDL01000296">
    <property type="protein sequence ID" value="KRX12677.1"/>
    <property type="molecule type" value="Genomic_DNA"/>
</dbReference>
<dbReference type="EMBL" id="JYDL01000248">
    <property type="protein sequence ID" value="KRX12908.1"/>
    <property type="molecule type" value="Genomic_DNA"/>
</dbReference>
<sequence length="90" mass="10549">MYFYSAILLNKDGVQYTAIESLMLKVKNGIKRWKTGKVVWGPFARSCLRPVFSRCLSYIFLIYLIFSQTGESPSFIFCLRVFHLIVNSYY</sequence>
<dbReference type="Proteomes" id="UP000054630">
    <property type="component" value="Unassembled WGS sequence"/>
</dbReference>
<dbReference type="EMBL" id="JYDL01000294">
    <property type="protein sequence ID" value="KRX12684.1"/>
    <property type="molecule type" value="Genomic_DNA"/>
</dbReference>
<name>A0A0V0REK2_9BILA</name>
<evidence type="ECO:0000313" key="2">
    <source>
        <dbReference type="EMBL" id="KRX12677.1"/>
    </source>
</evidence>
<dbReference type="OrthoDB" id="5937237at2759"/>
<dbReference type="AlphaFoldDB" id="A0A0V0REK2"/>
<keyword evidence="5" id="KW-1185">Reference proteome</keyword>
<reference evidence="2 5" key="1">
    <citation type="submission" date="2015-01" db="EMBL/GenBank/DDBJ databases">
        <title>Evolution of Trichinella species and genotypes.</title>
        <authorList>
            <person name="Korhonen P.K."/>
            <person name="Edoardo P."/>
            <person name="Giuseppe L.R."/>
            <person name="Gasser R.B."/>
        </authorList>
    </citation>
    <scope>NUCLEOTIDE SEQUENCE [LARGE SCALE GENOMIC DNA]</scope>
    <source>
        <strain evidence="2">ISS37</strain>
    </source>
</reference>
<gene>
    <name evidence="3" type="ORF">T07_3249</name>
    <name evidence="4" type="ORF">T07_3494</name>
    <name evidence="1" type="ORF">T07_527</name>
    <name evidence="2" type="ORF">T07_9074</name>
</gene>
<protein>
    <submittedName>
        <fullName evidence="2">Uncharacterized protein</fullName>
    </submittedName>
</protein>
<dbReference type="EMBL" id="JYDL01000354">
    <property type="protein sequence ID" value="KRX12521.1"/>
    <property type="molecule type" value="Genomic_DNA"/>
</dbReference>
<evidence type="ECO:0000313" key="5">
    <source>
        <dbReference type="Proteomes" id="UP000054630"/>
    </source>
</evidence>
<organism evidence="2 5">
    <name type="scientific">Trichinella nelsoni</name>
    <dbReference type="NCBI Taxonomy" id="6336"/>
    <lineage>
        <taxon>Eukaryota</taxon>
        <taxon>Metazoa</taxon>
        <taxon>Ecdysozoa</taxon>
        <taxon>Nematoda</taxon>
        <taxon>Enoplea</taxon>
        <taxon>Dorylaimia</taxon>
        <taxon>Trichinellida</taxon>
        <taxon>Trichinellidae</taxon>
        <taxon>Trichinella</taxon>
    </lineage>
</organism>
<accession>A0A0V0REK2</accession>
<evidence type="ECO:0000313" key="3">
    <source>
        <dbReference type="EMBL" id="KRX12684.1"/>
    </source>
</evidence>
<proteinExistence type="predicted"/>
<evidence type="ECO:0000313" key="1">
    <source>
        <dbReference type="EMBL" id="KRX12521.1"/>
    </source>
</evidence>
<comment type="caution">
    <text evidence="2">The sequence shown here is derived from an EMBL/GenBank/DDBJ whole genome shotgun (WGS) entry which is preliminary data.</text>
</comment>
<evidence type="ECO:0000313" key="4">
    <source>
        <dbReference type="EMBL" id="KRX12908.1"/>
    </source>
</evidence>